<comment type="subcellular location">
    <subcellularLocation>
        <location evidence="1">Membrane</location>
        <topology evidence="1">Multi-pass membrane protein</topology>
    </subcellularLocation>
</comment>
<accession>A0A1H3D0Z1</accession>
<dbReference type="InterPro" id="IPR002524">
    <property type="entry name" value="Cation_efflux"/>
</dbReference>
<gene>
    <name evidence="11" type="ORF">SAMN05443545_106162</name>
</gene>
<keyword evidence="8 9" id="KW-0472">Membrane</keyword>
<dbReference type="AlphaFoldDB" id="A0A1H3D0Z1"/>
<dbReference type="Proteomes" id="UP000198500">
    <property type="component" value="Unassembled WGS sequence"/>
</dbReference>
<keyword evidence="6" id="KW-0864">Zinc transport</keyword>
<organism evidence="11 12">
    <name type="scientific">Aidingimonas halophila</name>
    <dbReference type="NCBI Taxonomy" id="574349"/>
    <lineage>
        <taxon>Bacteria</taxon>
        <taxon>Pseudomonadati</taxon>
        <taxon>Pseudomonadota</taxon>
        <taxon>Gammaproteobacteria</taxon>
        <taxon>Oceanospirillales</taxon>
        <taxon>Halomonadaceae</taxon>
        <taxon>Aidingimonas</taxon>
    </lineage>
</organism>
<dbReference type="GO" id="GO:0006882">
    <property type="term" value="P:intracellular zinc ion homeostasis"/>
    <property type="evidence" value="ECO:0007669"/>
    <property type="project" value="TreeGrafter"/>
</dbReference>
<dbReference type="STRING" id="574349.SAMN05443545_106162"/>
<evidence type="ECO:0000256" key="2">
    <source>
        <dbReference type="ARBA" id="ARBA00010212"/>
    </source>
</evidence>
<dbReference type="InterPro" id="IPR027469">
    <property type="entry name" value="Cation_efflux_TMD_sf"/>
</dbReference>
<evidence type="ECO:0000259" key="10">
    <source>
        <dbReference type="Pfam" id="PF01545"/>
    </source>
</evidence>
<dbReference type="OrthoDB" id="268546at2"/>
<dbReference type="GO" id="GO:0015341">
    <property type="term" value="F:zinc efflux antiporter activity"/>
    <property type="evidence" value="ECO:0007669"/>
    <property type="project" value="TreeGrafter"/>
</dbReference>
<keyword evidence="7 9" id="KW-1133">Transmembrane helix</keyword>
<evidence type="ECO:0000256" key="3">
    <source>
        <dbReference type="ARBA" id="ARBA00022448"/>
    </source>
</evidence>
<dbReference type="GO" id="GO:0005886">
    <property type="term" value="C:plasma membrane"/>
    <property type="evidence" value="ECO:0007669"/>
    <property type="project" value="TreeGrafter"/>
</dbReference>
<dbReference type="GO" id="GO:0015093">
    <property type="term" value="F:ferrous iron transmembrane transporter activity"/>
    <property type="evidence" value="ECO:0007669"/>
    <property type="project" value="TreeGrafter"/>
</dbReference>
<evidence type="ECO:0000256" key="9">
    <source>
        <dbReference type="SAM" id="Phobius"/>
    </source>
</evidence>
<dbReference type="Gene3D" id="1.20.1510.10">
    <property type="entry name" value="Cation efflux protein transmembrane domain"/>
    <property type="match status" value="1"/>
</dbReference>
<keyword evidence="12" id="KW-1185">Reference proteome</keyword>
<feature type="transmembrane region" description="Helical" evidence="9">
    <location>
        <begin position="40"/>
        <end position="58"/>
    </location>
</feature>
<keyword evidence="4" id="KW-0408">Iron</keyword>
<evidence type="ECO:0000313" key="11">
    <source>
        <dbReference type="EMBL" id="SDX60133.1"/>
    </source>
</evidence>
<evidence type="ECO:0000256" key="5">
    <source>
        <dbReference type="ARBA" id="ARBA00022692"/>
    </source>
</evidence>
<evidence type="ECO:0000256" key="1">
    <source>
        <dbReference type="ARBA" id="ARBA00004141"/>
    </source>
</evidence>
<dbReference type="GO" id="GO:0015086">
    <property type="term" value="F:cadmium ion transmembrane transporter activity"/>
    <property type="evidence" value="ECO:0007669"/>
    <property type="project" value="TreeGrafter"/>
</dbReference>
<dbReference type="SUPFAM" id="SSF161111">
    <property type="entry name" value="Cation efflux protein transmembrane domain-like"/>
    <property type="match status" value="1"/>
</dbReference>
<evidence type="ECO:0000313" key="12">
    <source>
        <dbReference type="Proteomes" id="UP000198500"/>
    </source>
</evidence>
<feature type="transmembrane region" description="Helical" evidence="9">
    <location>
        <begin position="180"/>
        <end position="201"/>
    </location>
</feature>
<evidence type="ECO:0000256" key="6">
    <source>
        <dbReference type="ARBA" id="ARBA00022906"/>
    </source>
</evidence>
<keyword evidence="3" id="KW-0813">Transport</keyword>
<dbReference type="PANTHER" id="PTHR43840:SF15">
    <property type="entry name" value="MITOCHONDRIAL METAL TRANSPORTER 1-RELATED"/>
    <property type="match status" value="1"/>
</dbReference>
<dbReference type="Pfam" id="PF01545">
    <property type="entry name" value="Cation_efflux"/>
    <property type="match status" value="1"/>
</dbReference>
<dbReference type="InterPro" id="IPR050291">
    <property type="entry name" value="CDF_Transporter"/>
</dbReference>
<reference evidence="11 12" key="1">
    <citation type="submission" date="2016-10" db="EMBL/GenBank/DDBJ databases">
        <authorList>
            <person name="de Groot N.N."/>
        </authorList>
    </citation>
    <scope>NUCLEOTIDE SEQUENCE [LARGE SCALE GENOMIC DNA]</scope>
    <source>
        <strain evidence="11 12">DSM 19219</strain>
    </source>
</reference>
<keyword evidence="5 9" id="KW-0812">Transmembrane</keyword>
<evidence type="ECO:0000256" key="4">
    <source>
        <dbReference type="ARBA" id="ARBA00022496"/>
    </source>
</evidence>
<dbReference type="EMBL" id="FNNI01000006">
    <property type="protein sequence ID" value="SDX60133.1"/>
    <property type="molecule type" value="Genomic_DNA"/>
</dbReference>
<comment type="similarity">
    <text evidence="2">Belongs to the cation diffusion facilitator (CDF) transporter (TC 2.A.4) family. FieF subfamily.</text>
</comment>
<feature type="transmembrane region" description="Helical" evidence="9">
    <location>
        <begin position="149"/>
        <end position="168"/>
    </location>
</feature>
<evidence type="ECO:0000256" key="8">
    <source>
        <dbReference type="ARBA" id="ARBA00023136"/>
    </source>
</evidence>
<keyword evidence="6" id="KW-0406">Ion transport</keyword>
<proteinExistence type="inferred from homology"/>
<protein>
    <submittedName>
        <fullName evidence="11">Cation diffusion facilitator family transporter</fullName>
    </submittedName>
</protein>
<evidence type="ECO:0000256" key="7">
    <source>
        <dbReference type="ARBA" id="ARBA00022989"/>
    </source>
</evidence>
<dbReference type="NCBIfam" id="TIGR01297">
    <property type="entry name" value="CDF"/>
    <property type="match status" value="1"/>
</dbReference>
<sequence>MTSERSGLLLSAFAALLIGVVATVAALVTASQAILLDGLFNLVYFMVSLATLRVSRLASGPDDERFPFGYGYFESLVNAGKGLLILGVSGFALFDASLTLLAGGHRIAAGLSILYALFATATCSATAWVLTRNLRHADSPLVHADRDNWVVNSVISGAVLLAFCLIPLLEWMEWQAPIPYIDSLLVIAVVLLCLGVPVRMASGAILELLNRTPPRAVSAPVHAAVVHALAELPTSRVRVRMVRPGRTLYVVVHVVLPETYRISSLRELDALRERVDGEVRKAYATPVIDVVFTADDRWAEWPALPSSR</sequence>
<keyword evidence="6" id="KW-0862">Zinc</keyword>
<dbReference type="RefSeq" id="WP_092570294.1">
    <property type="nucleotide sequence ID" value="NZ_BMXH01000005.1"/>
</dbReference>
<name>A0A1H3D0Z1_9GAMM</name>
<feature type="domain" description="Cation efflux protein transmembrane" evidence="10">
    <location>
        <begin position="8"/>
        <end position="209"/>
    </location>
</feature>
<feature type="transmembrane region" description="Helical" evidence="9">
    <location>
        <begin position="107"/>
        <end position="129"/>
    </location>
</feature>
<keyword evidence="4" id="KW-0410">Iron transport</keyword>
<feature type="transmembrane region" description="Helical" evidence="9">
    <location>
        <begin position="79"/>
        <end position="101"/>
    </location>
</feature>
<dbReference type="InterPro" id="IPR058533">
    <property type="entry name" value="Cation_efflux_TM"/>
</dbReference>
<dbReference type="PANTHER" id="PTHR43840">
    <property type="entry name" value="MITOCHONDRIAL METAL TRANSPORTER 1-RELATED"/>
    <property type="match status" value="1"/>
</dbReference>